<reference evidence="2 3" key="1">
    <citation type="journal article" date="2018" name="Nat. Biotechnol.">
        <title>A standardized bacterial taxonomy based on genome phylogeny substantially revises the tree of life.</title>
        <authorList>
            <person name="Parks D.H."/>
            <person name="Chuvochina M."/>
            <person name="Waite D.W."/>
            <person name="Rinke C."/>
            <person name="Skarshewski A."/>
            <person name="Chaumeil P.A."/>
            <person name="Hugenholtz P."/>
        </authorList>
    </citation>
    <scope>NUCLEOTIDE SEQUENCE [LARGE SCALE GENOMIC DNA]</scope>
    <source>
        <strain evidence="2">UBA11978</strain>
    </source>
</reference>
<evidence type="ECO:0000256" key="1">
    <source>
        <dbReference type="SAM" id="Phobius"/>
    </source>
</evidence>
<keyword evidence="1" id="KW-0812">Transmembrane</keyword>
<keyword evidence="1" id="KW-0472">Membrane</keyword>
<dbReference type="STRING" id="589873.EP12_14700"/>
<keyword evidence="1" id="KW-1133">Transmembrane helix</keyword>
<sequence length="69" mass="8151">MLRLVKIKNVIICWKLTEKIYLFFVALTLARITPRLLILYRVFAFVIKAFLLLLRLSFASFSATEMQLK</sequence>
<proteinExistence type="predicted"/>
<protein>
    <submittedName>
        <fullName evidence="2">Uncharacterized protein</fullName>
    </submittedName>
</protein>
<dbReference type="KEGG" id="aaus:EP12_14700"/>
<accession>A0A350NZ98</accession>
<dbReference type="AlphaFoldDB" id="A0A350NZ98"/>
<comment type="caution">
    <text evidence="2">The sequence shown here is derived from an EMBL/GenBank/DDBJ whole genome shotgun (WGS) entry which is preliminary data.</text>
</comment>
<dbReference type="EMBL" id="DNAN01000048">
    <property type="protein sequence ID" value="HAW74365.1"/>
    <property type="molecule type" value="Genomic_DNA"/>
</dbReference>
<gene>
    <name evidence="2" type="ORF">DCW74_01350</name>
</gene>
<feature type="transmembrane region" description="Helical" evidence="1">
    <location>
        <begin position="38"/>
        <end position="58"/>
    </location>
</feature>
<evidence type="ECO:0000313" key="2">
    <source>
        <dbReference type="EMBL" id="HAW74365.1"/>
    </source>
</evidence>
<name>A0A350NZ98_9ALTE</name>
<evidence type="ECO:0000313" key="3">
    <source>
        <dbReference type="Proteomes" id="UP000263517"/>
    </source>
</evidence>
<dbReference type="Proteomes" id="UP000263517">
    <property type="component" value="Unassembled WGS sequence"/>
</dbReference>
<organism evidence="2 3">
    <name type="scientific">Alteromonas australica</name>
    <dbReference type="NCBI Taxonomy" id="589873"/>
    <lineage>
        <taxon>Bacteria</taxon>
        <taxon>Pseudomonadati</taxon>
        <taxon>Pseudomonadota</taxon>
        <taxon>Gammaproteobacteria</taxon>
        <taxon>Alteromonadales</taxon>
        <taxon>Alteromonadaceae</taxon>
        <taxon>Alteromonas/Salinimonas group</taxon>
        <taxon>Alteromonas</taxon>
    </lineage>
</organism>